<reference evidence="6" key="1">
    <citation type="submission" date="2017-07" db="EMBL/GenBank/DDBJ databases">
        <title>Taro Niue Genome Assembly and Annotation.</title>
        <authorList>
            <person name="Atibalentja N."/>
            <person name="Keating K."/>
            <person name="Fields C.J."/>
        </authorList>
    </citation>
    <scope>NUCLEOTIDE SEQUENCE</scope>
    <source>
        <strain evidence="6">Niue_2</strain>
        <tissue evidence="6">Leaf</tissue>
    </source>
</reference>
<name>A0A843X9U0_COLES</name>
<evidence type="ECO:0000256" key="1">
    <source>
        <dbReference type="ARBA" id="ARBA00005234"/>
    </source>
</evidence>
<accession>A0A843X9U0</accession>
<evidence type="ECO:0000313" key="6">
    <source>
        <dbReference type="EMBL" id="MQM16073.1"/>
    </source>
</evidence>
<dbReference type="GO" id="GO:0005634">
    <property type="term" value="C:nucleus"/>
    <property type="evidence" value="ECO:0007669"/>
    <property type="project" value="TreeGrafter"/>
</dbReference>
<evidence type="ECO:0000256" key="2">
    <source>
        <dbReference type="ARBA" id="ARBA00022670"/>
    </source>
</evidence>
<organism evidence="6 7">
    <name type="scientific">Colocasia esculenta</name>
    <name type="common">Wild taro</name>
    <name type="synonym">Arum esculentum</name>
    <dbReference type="NCBI Taxonomy" id="4460"/>
    <lineage>
        <taxon>Eukaryota</taxon>
        <taxon>Viridiplantae</taxon>
        <taxon>Streptophyta</taxon>
        <taxon>Embryophyta</taxon>
        <taxon>Tracheophyta</taxon>
        <taxon>Spermatophyta</taxon>
        <taxon>Magnoliopsida</taxon>
        <taxon>Liliopsida</taxon>
        <taxon>Araceae</taxon>
        <taxon>Aroideae</taxon>
        <taxon>Colocasieae</taxon>
        <taxon>Colocasia</taxon>
    </lineage>
</organism>
<sequence>MASCRSPTSDEIGRIAADAEQQALMAMEVDETSLQVIRNLATIMGIPNNGSPINLKAYGTKASLRRILGCKKMMNKHNILQKLTEYVPQEDELAVEISVKLWFALLYSSFFFPISGRSGLLSILPYLDDLHEMKNANWAAAIHEYLILAVQQCQEHVKAYVTGAAFGKTTFLTGCVPALSVYLEVNVRDELPKVLRQLTASTSTSSRTPPSATHVVGILQELLRVSKQQREVIELQSDLLQRQTNILQSMDQRLHRLEEQFERQPQWQHPLTEPQYAVLTFLTCSDLMFDGTLEGYDNFLSFKDIRNLLFTRESEPVIIDCYVNTCLFLPRQENPYIFKTFGYLGAALKGYVQLSRDDKSKKQHFDYSFRRLDRAPTEFDLLFSPMHVGTNHWALLVININEKEFHVYDSLRNKDRRDIPQYVEELRTYMKGNHIDSENWFLCYPDPCPQ</sequence>
<gene>
    <name evidence="6" type="ORF">Taro_049027</name>
</gene>
<dbReference type="Pfam" id="PF02902">
    <property type="entry name" value="Peptidase_C48"/>
    <property type="match status" value="1"/>
</dbReference>
<protein>
    <recommendedName>
        <fullName evidence="5">Ubiquitin-like protease family profile domain-containing protein</fullName>
    </recommendedName>
</protein>
<keyword evidence="2" id="KW-0645">Protease</keyword>
<dbReference type="AlphaFoldDB" id="A0A843X9U0"/>
<dbReference type="Gene3D" id="3.40.395.10">
    <property type="entry name" value="Adenoviral Proteinase, Chain A"/>
    <property type="match status" value="1"/>
</dbReference>
<dbReference type="OrthoDB" id="693742at2759"/>
<keyword evidence="7" id="KW-1185">Reference proteome</keyword>
<dbReference type="InterPro" id="IPR003653">
    <property type="entry name" value="Peptidase_C48_C"/>
</dbReference>
<evidence type="ECO:0000256" key="3">
    <source>
        <dbReference type="ARBA" id="ARBA00022801"/>
    </source>
</evidence>
<comment type="caution">
    <text evidence="6">The sequence shown here is derived from an EMBL/GenBank/DDBJ whole genome shotgun (WGS) entry which is preliminary data.</text>
</comment>
<dbReference type="InterPro" id="IPR038765">
    <property type="entry name" value="Papain-like_cys_pep_sf"/>
</dbReference>
<keyword evidence="4" id="KW-0788">Thiol protease</keyword>
<evidence type="ECO:0000256" key="4">
    <source>
        <dbReference type="ARBA" id="ARBA00022807"/>
    </source>
</evidence>
<dbReference type="GO" id="GO:0016929">
    <property type="term" value="F:deSUMOylase activity"/>
    <property type="evidence" value="ECO:0007669"/>
    <property type="project" value="TreeGrafter"/>
</dbReference>
<feature type="domain" description="Ubiquitin-like protease family profile" evidence="5">
    <location>
        <begin position="247"/>
        <end position="450"/>
    </location>
</feature>
<dbReference type="PANTHER" id="PTHR12606:SF1">
    <property type="entry name" value="UBIQUITIN-LIKE-SPECIFIC PROTEASE 1A"/>
    <property type="match status" value="1"/>
</dbReference>
<proteinExistence type="inferred from homology"/>
<dbReference type="PROSITE" id="PS50600">
    <property type="entry name" value="ULP_PROTEASE"/>
    <property type="match status" value="1"/>
</dbReference>
<dbReference type="GO" id="GO:0016926">
    <property type="term" value="P:protein desumoylation"/>
    <property type="evidence" value="ECO:0007669"/>
    <property type="project" value="TreeGrafter"/>
</dbReference>
<keyword evidence="3" id="KW-0378">Hydrolase</keyword>
<evidence type="ECO:0000259" key="5">
    <source>
        <dbReference type="PROSITE" id="PS50600"/>
    </source>
</evidence>
<dbReference type="SUPFAM" id="SSF54001">
    <property type="entry name" value="Cysteine proteinases"/>
    <property type="match status" value="1"/>
</dbReference>
<evidence type="ECO:0000313" key="7">
    <source>
        <dbReference type="Proteomes" id="UP000652761"/>
    </source>
</evidence>
<dbReference type="GO" id="GO:0006508">
    <property type="term" value="P:proteolysis"/>
    <property type="evidence" value="ECO:0007669"/>
    <property type="project" value="UniProtKB-KW"/>
</dbReference>
<dbReference type="Proteomes" id="UP000652761">
    <property type="component" value="Unassembled WGS sequence"/>
</dbReference>
<comment type="similarity">
    <text evidence="1">Belongs to the peptidase C48 family.</text>
</comment>
<dbReference type="PANTHER" id="PTHR12606">
    <property type="entry name" value="SENTRIN/SUMO-SPECIFIC PROTEASE"/>
    <property type="match status" value="1"/>
</dbReference>
<dbReference type="EMBL" id="NMUH01006827">
    <property type="protein sequence ID" value="MQM16073.1"/>
    <property type="molecule type" value="Genomic_DNA"/>
</dbReference>